<organism evidence="3 4">
    <name type="scientific">Saccharothrix texasensis</name>
    <dbReference type="NCBI Taxonomy" id="103734"/>
    <lineage>
        <taxon>Bacteria</taxon>
        <taxon>Bacillati</taxon>
        <taxon>Actinomycetota</taxon>
        <taxon>Actinomycetes</taxon>
        <taxon>Pseudonocardiales</taxon>
        <taxon>Pseudonocardiaceae</taxon>
        <taxon>Saccharothrix</taxon>
    </lineage>
</organism>
<feature type="transmembrane region" description="Helical" evidence="2">
    <location>
        <begin position="96"/>
        <end position="113"/>
    </location>
</feature>
<dbReference type="RefSeq" id="WP_123743867.1">
    <property type="nucleotide sequence ID" value="NZ_RJKM01000001.1"/>
</dbReference>
<keyword evidence="2" id="KW-1133">Transmembrane helix</keyword>
<feature type="transmembrane region" description="Helical" evidence="2">
    <location>
        <begin position="206"/>
        <end position="223"/>
    </location>
</feature>
<name>A0A3N1H6X4_9PSEU</name>
<accession>A0A3N1H6X4</accession>
<reference evidence="3 4" key="1">
    <citation type="submission" date="2018-11" db="EMBL/GenBank/DDBJ databases">
        <title>Sequencing the genomes of 1000 actinobacteria strains.</title>
        <authorList>
            <person name="Klenk H.-P."/>
        </authorList>
    </citation>
    <scope>NUCLEOTIDE SEQUENCE [LARGE SCALE GENOMIC DNA]</scope>
    <source>
        <strain evidence="3 4">DSM 44231</strain>
    </source>
</reference>
<dbReference type="AlphaFoldDB" id="A0A3N1H6X4"/>
<feature type="transmembrane region" description="Helical" evidence="2">
    <location>
        <begin position="230"/>
        <end position="252"/>
    </location>
</feature>
<evidence type="ECO:0000313" key="4">
    <source>
        <dbReference type="Proteomes" id="UP000268727"/>
    </source>
</evidence>
<keyword evidence="2" id="KW-0812">Transmembrane</keyword>
<dbReference type="OrthoDB" id="5185521at2"/>
<comment type="caution">
    <text evidence="3">The sequence shown here is derived from an EMBL/GenBank/DDBJ whole genome shotgun (WGS) entry which is preliminary data.</text>
</comment>
<evidence type="ECO:0000256" key="1">
    <source>
        <dbReference type="SAM" id="MobiDB-lite"/>
    </source>
</evidence>
<proteinExistence type="predicted"/>
<feature type="region of interest" description="Disordered" evidence="1">
    <location>
        <begin position="344"/>
        <end position="385"/>
    </location>
</feature>
<dbReference type="Pfam" id="PF22564">
    <property type="entry name" value="HAAS"/>
    <property type="match status" value="1"/>
</dbReference>
<dbReference type="Proteomes" id="UP000268727">
    <property type="component" value="Unassembled WGS sequence"/>
</dbReference>
<feature type="transmembrane region" description="Helical" evidence="2">
    <location>
        <begin position="119"/>
        <end position="137"/>
    </location>
</feature>
<dbReference type="EMBL" id="RJKM01000001">
    <property type="protein sequence ID" value="ROP38176.1"/>
    <property type="molecule type" value="Genomic_DNA"/>
</dbReference>
<keyword evidence="4" id="KW-1185">Reference proteome</keyword>
<protein>
    <submittedName>
        <fullName evidence="3">Uncharacterized protein</fullName>
    </submittedName>
</protein>
<gene>
    <name evidence="3" type="ORF">EDD40_3517</name>
</gene>
<evidence type="ECO:0000313" key="3">
    <source>
        <dbReference type="EMBL" id="ROP38176.1"/>
    </source>
</evidence>
<evidence type="ECO:0000256" key="2">
    <source>
        <dbReference type="SAM" id="Phobius"/>
    </source>
</evidence>
<sequence length="385" mass="40898">MSTQTNTEVKHYLDAMRDALSDLPAAEVAEIMDDAGAHVVEVAEEMGEEFSSAALIDRLGTPRAYAEELRVAAGYPSPTSSPAPGAGNRPVIMARFALWVLLAAAVTAFAFAVSRGEVAELTVLVALCAAAATLLVFRQEGLVAEIAKLPEVAAAKDALARAEKPGKSELRKALVSLRVFQPVWWIVRAVLIGAGGVLVYRPDGTFVVALAVAALSLVAGPKARTDRRWLWISLPATGFALGVLLLVVGTLATRFDGYPVNSAPVSYHPTPQSHDNIYVFDKDGKPLTDVHLYDEQGRPLNAPWYGCQGEDRDDNRYPRPRVVHDERGCREESGVPFTVVMPTVPSTTTSTTPPPSTVTQSPALTTAPTTTAVTTAAPTAVTTTG</sequence>
<keyword evidence="2" id="KW-0472">Membrane</keyword>